<dbReference type="Pfam" id="PF05101">
    <property type="entry name" value="VirB3"/>
    <property type="match status" value="1"/>
</dbReference>
<dbReference type="NCBIfam" id="NF010474">
    <property type="entry name" value="PRK13899.1"/>
    <property type="match status" value="1"/>
</dbReference>
<accession>A0ABT1XN63</accession>
<feature type="transmembrane region" description="Helical" evidence="5">
    <location>
        <begin position="20"/>
        <end position="42"/>
    </location>
</feature>
<evidence type="ECO:0000256" key="3">
    <source>
        <dbReference type="ARBA" id="ARBA00022989"/>
    </source>
</evidence>
<name>A0ABT1XN63_9SPHN</name>
<keyword evidence="4 5" id="KW-0472">Membrane</keyword>
<evidence type="ECO:0000256" key="5">
    <source>
        <dbReference type="SAM" id="Phobius"/>
    </source>
</evidence>
<evidence type="ECO:0000256" key="2">
    <source>
        <dbReference type="ARBA" id="ARBA00022692"/>
    </source>
</evidence>
<dbReference type="InterPro" id="IPR007792">
    <property type="entry name" value="T4SS_VirB3/TrbD/AvhB"/>
</dbReference>
<dbReference type="RefSeq" id="WP_257594861.1">
    <property type="nucleotide sequence ID" value="NZ_JANKHH010000003.1"/>
</dbReference>
<comment type="caution">
    <text evidence="6">The sequence shown here is derived from an EMBL/GenBank/DDBJ whole genome shotgun (WGS) entry which is preliminary data.</text>
</comment>
<evidence type="ECO:0000313" key="7">
    <source>
        <dbReference type="Proteomes" id="UP001206067"/>
    </source>
</evidence>
<keyword evidence="3 5" id="KW-1133">Transmembrane helix</keyword>
<evidence type="ECO:0000256" key="4">
    <source>
        <dbReference type="ARBA" id="ARBA00023136"/>
    </source>
</evidence>
<evidence type="ECO:0000313" key="6">
    <source>
        <dbReference type="EMBL" id="MCR2833091.1"/>
    </source>
</evidence>
<organism evidence="6 7">
    <name type="scientific">Parerythrobacter lacustris</name>
    <dbReference type="NCBI Taxonomy" id="2969984"/>
    <lineage>
        <taxon>Bacteria</taxon>
        <taxon>Pseudomonadati</taxon>
        <taxon>Pseudomonadota</taxon>
        <taxon>Alphaproteobacteria</taxon>
        <taxon>Sphingomonadales</taxon>
        <taxon>Erythrobacteraceae</taxon>
        <taxon>Parerythrobacter</taxon>
    </lineage>
</organism>
<evidence type="ECO:0000256" key="1">
    <source>
        <dbReference type="ARBA" id="ARBA00004370"/>
    </source>
</evidence>
<proteinExistence type="predicted"/>
<dbReference type="Proteomes" id="UP001206067">
    <property type="component" value="Unassembled WGS sequence"/>
</dbReference>
<protein>
    <submittedName>
        <fullName evidence="6">Type IV secretion system protein VirB3</fullName>
    </submittedName>
</protein>
<reference evidence="6 7" key="1">
    <citation type="submission" date="2022-08" db="EMBL/GenBank/DDBJ databases">
        <title>Polyphasic taxonomy analysis of Qipengyuania sp.RS5-5.</title>
        <authorList>
            <person name="Xamxidin M."/>
            <person name="Wu M."/>
        </authorList>
    </citation>
    <scope>NUCLEOTIDE SEQUENCE [LARGE SCALE GENOMIC DNA]</scope>
    <source>
        <strain evidence="6 7">RS5-5</strain>
    </source>
</reference>
<sequence>MSEVLSRHPVHRALTRPQMFAGVTMNFFIINLMVTTIAFLILKSFWILPVPLVTHAIGYVACLREPRIFDLWITKVSKCPRVPNWKRWGCNSYAP</sequence>
<keyword evidence="7" id="KW-1185">Reference proteome</keyword>
<keyword evidence="2 5" id="KW-0812">Transmembrane</keyword>
<comment type="subcellular location">
    <subcellularLocation>
        <location evidence="1">Membrane</location>
    </subcellularLocation>
</comment>
<dbReference type="EMBL" id="JANKHH010000003">
    <property type="protein sequence ID" value="MCR2833091.1"/>
    <property type="molecule type" value="Genomic_DNA"/>
</dbReference>
<gene>
    <name evidence="6" type="ORF">NSO95_03965</name>
</gene>